<protein>
    <submittedName>
        <fullName evidence="1">Uncharacterized protein</fullName>
    </submittedName>
</protein>
<dbReference type="EMBL" id="JAUKTV010000008">
    <property type="protein sequence ID" value="KAK0732545.1"/>
    <property type="molecule type" value="Genomic_DNA"/>
</dbReference>
<accession>A0AA40EA85</accession>
<keyword evidence="2" id="KW-1185">Reference proteome</keyword>
<gene>
    <name evidence="1" type="ORF">B0T21DRAFT_412716</name>
</gene>
<proteinExistence type="predicted"/>
<comment type="caution">
    <text evidence="1">The sequence shown here is derived from an EMBL/GenBank/DDBJ whole genome shotgun (WGS) entry which is preliminary data.</text>
</comment>
<evidence type="ECO:0000313" key="1">
    <source>
        <dbReference type="EMBL" id="KAK0732545.1"/>
    </source>
</evidence>
<sequence length="139" mass="13427">MASTLPPTTTTTTTITTITTTITHTYPPVPTELFARWVWKVYRGTNTGTLAARREAAMETAQAFAKLPGTPAGEGITAALELVDFAGQNPRRRIVSGQAGGGVAGDGAVGSGAAGGGAVGGGAVGGGAVGGGAAGGGNE</sequence>
<organism evidence="1 2">
    <name type="scientific">Apiosordaria backusii</name>
    <dbReference type="NCBI Taxonomy" id="314023"/>
    <lineage>
        <taxon>Eukaryota</taxon>
        <taxon>Fungi</taxon>
        <taxon>Dikarya</taxon>
        <taxon>Ascomycota</taxon>
        <taxon>Pezizomycotina</taxon>
        <taxon>Sordariomycetes</taxon>
        <taxon>Sordariomycetidae</taxon>
        <taxon>Sordariales</taxon>
        <taxon>Lasiosphaeriaceae</taxon>
        <taxon>Apiosordaria</taxon>
    </lineage>
</organism>
<reference evidence="1" key="1">
    <citation type="submission" date="2023-06" db="EMBL/GenBank/DDBJ databases">
        <title>Genome-scale phylogeny and comparative genomics of the fungal order Sordariales.</title>
        <authorList>
            <consortium name="Lawrence Berkeley National Laboratory"/>
            <person name="Hensen N."/>
            <person name="Bonometti L."/>
            <person name="Westerberg I."/>
            <person name="Brannstrom I.O."/>
            <person name="Guillou S."/>
            <person name="Cros-Aarteil S."/>
            <person name="Calhoun S."/>
            <person name="Haridas S."/>
            <person name="Kuo A."/>
            <person name="Mondo S."/>
            <person name="Pangilinan J."/>
            <person name="Riley R."/>
            <person name="Labutti K."/>
            <person name="Andreopoulos B."/>
            <person name="Lipzen A."/>
            <person name="Chen C."/>
            <person name="Yanf M."/>
            <person name="Daum C."/>
            <person name="Ng V."/>
            <person name="Clum A."/>
            <person name="Steindorff A."/>
            <person name="Ohm R."/>
            <person name="Martin F."/>
            <person name="Silar P."/>
            <person name="Natvig D."/>
            <person name="Lalanne C."/>
            <person name="Gautier V."/>
            <person name="Ament-Velasquez S.L."/>
            <person name="Kruys A."/>
            <person name="Hutchinson M.I."/>
            <person name="Powell A.J."/>
            <person name="Barry K."/>
            <person name="Miller A.N."/>
            <person name="Grigoriev I.V."/>
            <person name="Debuchy R."/>
            <person name="Gladieux P."/>
            <person name="Thoren M.H."/>
            <person name="Johannesson H."/>
        </authorList>
    </citation>
    <scope>NUCLEOTIDE SEQUENCE</scope>
    <source>
        <strain evidence="1">CBS 540.89</strain>
    </source>
</reference>
<dbReference type="Proteomes" id="UP001172159">
    <property type="component" value="Unassembled WGS sequence"/>
</dbReference>
<dbReference type="AlphaFoldDB" id="A0AA40EA85"/>
<name>A0AA40EA85_9PEZI</name>
<evidence type="ECO:0000313" key="2">
    <source>
        <dbReference type="Proteomes" id="UP001172159"/>
    </source>
</evidence>